<dbReference type="SUPFAM" id="SSF56349">
    <property type="entry name" value="DNA breaking-rejoining enzymes"/>
    <property type="match status" value="1"/>
</dbReference>
<feature type="domain" description="MrpR C-terminal catalytic" evidence="3">
    <location>
        <begin position="115"/>
        <end position="328"/>
    </location>
</feature>
<evidence type="ECO:0000313" key="4">
    <source>
        <dbReference type="EMBL" id="GIN22577.1"/>
    </source>
</evidence>
<reference evidence="4 5" key="1">
    <citation type="submission" date="2021-03" db="EMBL/GenBank/DDBJ databases">
        <title>Antimicrobial resistance genes in bacteria isolated from Japanese honey, and their potential for conferring macrolide and lincosamide resistance in the American foulbrood pathogen Paenibacillus larvae.</title>
        <authorList>
            <person name="Okamoto M."/>
            <person name="Kumagai M."/>
            <person name="Kanamori H."/>
            <person name="Takamatsu D."/>
        </authorList>
    </citation>
    <scope>NUCLEOTIDE SEQUENCE [LARGE SCALE GENOMIC DNA]</scope>
    <source>
        <strain evidence="4 5">J1TS3</strain>
    </source>
</reference>
<proteinExistence type="predicted"/>
<dbReference type="InterPro" id="IPR011010">
    <property type="entry name" value="DNA_brk_join_enz"/>
</dbReference>
<name>A0ABQ4KC25_9BACI</name>
<dbReference type="Gene3D" id="1.10.443.10">
    <property type="entry name" value="Intergrase catalytic core"/>
    <property type="match status" value="1"/>
</dbReference>
<feature type="domain" description="MrpR N-terminal core-binding" evidence="2">
    <location>
        <begin position="4"/>
        <end position="84"/>
    </location>
</feature>
<comment type="caution">
    <text evidence="4">The sequence shown here is derived from an EMBL/GenBank/DDBJ whole genome shotgun (WGS) entry which is preliminary data.</text>
</comment>
<keyword evidence="5" id="KW-1185">Reference proteome</keyword>
<dbReference type="Pfam" id="PF22822">
    <property type="entry name" value="MrpR_N_CB"/>
    <property type="match status" value="1"/>
</dbReference>
<dbReference type="Pfam" id="PF22823">
    <property type="entry name" value="MrpR_C_cat"/>
    <property type="match status" value="1"/>
</dbReference>
<dbReference type="InterPro" id="IPR055009">
    <property type="entry name" value="MrpR_N_CB"/>
</dbReference>
<evidence type="ECO:0000256" key="1">
    <source>
        <dbReference type="ARBA" id="ARBA00023172"/>
    </source>
</evidence>
<sequence>MNKMYNEDIKKRFLHDYYKNETTRKVVEYIFYYSYGNEAPLGKDLYDFSLDEVGATIANSRPKSLNVAATRGNFISQYISWAIENNLRTSNIHPMQSLSREWYKQFIDKDIKQFISKRELDYVDDNLVNIQDRIVLRLLFEGVYGTECSELRNLRWSDVEEEAGKVKLYDDVKGERFIYLGKDVIELIRKAYYSNEDYHNKNGTVEERSLTSQIVDSEYVVRNLKRGRVREGERVSQITILNRIKMIAELFNLPDITPKSLSRSGMIYMAYEILKNKPDGALKELEYEDFEKIAIKYNLTPNTINNHTYYNSAYMKQFINERNIKKLYEN</sequence>
<dbReference type="EMBL" id="BOQT01000018">
    <property type="protein sequence ID" value="GIN22577.1"/>
    <property type="molecule type" value="Genomic_DNA"/>
</dbReference>
<evidence type="ECO:0000259" key="2">
    <source>
        <dbReference type="Pfam" id="PF22822"/>
    </source>
</evidence>
<dbReference type="InterPro" id="IPR013762">
    <property type="entry name" value="Integrase-like_cat_sf"/>
</dbReference>
<keyword evidence="1" id="KW-0233">DNA recombination</keyword>
<evidence type="ECO:0000259" key="3">
    <source>
        <dbReference type="Pfam" id="PF22823"/>
    </source>
</evidence>
<evidence type="ECO:0000313" key="5">
    <source>
        <dbReference type="Proteomes" id="UP000680279"/>
    </source>
</evidence>
<accession>A0ABQ4KC25</accession>
<organism evidence="4 5">
    <name type="scientific">Siminovitchia fordii</name>
    <dbReference type="NCBI Taxonomy" id="254759"/>
    <lineage>
        <taxon>Bacteria</taxon>
        <taxon>Bacillati</taxon>
        <taxon>Bacillota</taxon>
        <taxon>Bacilli</taxon>
        <taxon>Bacillales</taxon>
        <taxon>Bacillaceae</taxon>
        <taxon>Siminovitchia</taxon>
    </lineage>
</organism>
<dbReference type="Proteomes" id="UP000680279">
    <property type="component" value="Unassembled WGS sequence"/>
</dbReference>
<gene>
    <name evidence="4" type="primary">yopR</name>
    <name evidence="4" type="ORF">J1TS3_37110</name>
</gene>
<evidence type="ECO:0008006" key="6">
    <source>
        <dbReference type="Google" id="ProtNLM"/>
    </source>
</evidence>
<dbReference type="InterPro" id="IPR055008">
    <property type="entry name" value="MrpR_C_cat"/>
</dbReference>
<protein>
    <recommendedName>
        <fullName evidence="6">Integrase</fullName>
    </recommendedName>
</protein>
<dbReference type="RefSeq" id="WP_212963695.1">
    <property type="nucleotide sequence ID" value="NZ_BOQT01000018.1"/>
</dbReference>